<dbReference type="EMBL" id="AFMN01000002">
    <property type="protein sequence ID" value="EGL98286.1"/>
    <property type="molecule type" value="Genomic_DNA"/>
</dbReference>
<protein>
    <submittedName>
        <fullName evidence="2">Uncharacterized protein</fullName>
    </submittedName>
</protein>
<accession>F5VFZ7</accession>
<feature type="region of interest" description="Disordered" evidence="1">
    <location>
        <begin position="1"/>
        <end position="37"/>
    </location>
</feature>
<reference evidence="2 3" key="1">
    <citation type="journal article" date="2011" name="J. Bacteriol.">
        <title>Genome Sequence of Lactobacillus salivarius NIAS840, Isolated from Chicken Intestine.</title>
        <authorList>
            <person name="Ham J.S."/>
            <person name="Kim H.W."/>
            <person name="Seol K.H."/>
            <person name="Jang A."/>
            <person name="Jeong S.G."/>
            <person name="Oh M.H."/>
            <person name="Kim D.H."/>
            <person name="Kang D.K."/>
            <person name="Kim G.B."/>
            <person name="Cha C.J."/>
        </authorList>
    </citation>
    <scope>NUCLEOTIDE SEQUENCE [LARGE SCALE GENOMIC DNA]</scope>
    <source>
        <strain evidence="2 3">NIAS840</strain>
    </source>
</reference>
<sequence length="37" mass="4470">MGKKAKKHKRSYVKKKQRRIKKKLEEKQTEQAKTTAK</sequence>
<proteinExistence type="predicted"/>
<dbReference type="PATRIC" id="fig|1029822.3.peg.1712"/>
<evidence type="ECO:0000313" key="2">
    <source>
        <dbReference type="EMBL" id="EGL98286.1"/>
    </source>
</evidence>
<evidence type="ECO:0000313" key="3">
    <source>
        <dbReference type="Proteomes" id="UP000006227"/>
    </source>
</evidence>
<feature type="compositionally biased region" description="Basic residues" evidence="1">
    <location>
        <begin position="1"/>
        <end position="22"/>
    </location>
</feature>
<organism evidence="2 3">
    <name type="scientific">Ligilactobacillus salivarius NIAS840</name>
    <dbReference type="NCBI Taxonomy" id="1029822"/>
    <lineage>
        <taxon>Bacteria</taxon>
        <taxon>Bacillati</taxon>
        <taxon>Bacillota</taxon>
        <taxon>Bacilli</taxon>
        <taxon>Lactobacillales</taxon>
        <taxon>Lactobacillaceae</taxon>
        <taxon>Ligilactobacillus</taxon>
    </lineage>
</organism>
<name>F5VFZ7_9LACO</name>
<comment type="caution">
    <text evidence="2">The sequence shown here is derived from an EMBL/GenBank/DDBJ whole genome shotgun (WGS) entry which is preliminary data.</text>
</comment>
<gene>
    <name evidence="2" type="ORF">NIAS840_01717</name>
</gene>
<dbReference type="Proteomes" id="UP000006227">
    <property type="component" value="Unassembled WGS sequence"/>
</dbReference>
<evidence type="ECO:0000256" key="1">
    <source>
        <dbReference type="SAM" id="MobiDB-lite"/>
    </source>
</evidence>
<dbReference type="AlphaFoldDB" id="F5VFZ7"/>